<name>A0AAV1GU13_XYRNO</name>
<feature type="compositionally biased region" description="Polar residues" evidence="1">
    <location>
        <begin position="775"/>
        <end position="790"/>
    </location>
</feature>
<sequence>MEKITQDDPDAQTESELKSPLSPKRLRTDSPTSNNLSGENKFNFPMLLTFGKTIVIQPSTKNPGLEYTAGNGDPEYRKTEKQLQDTVPVVIPIKRTSPHDDEANAGSPNACFIAPERSVLPVKDEQPPANETDKLSSYPPDDAGGALAESHTSKDAGADSSSQPDCNRLGKSLEDKPPGGCNLPAGDDKDGRQVQNSVSQIQAFSLGSSDEEVRCLSDCTFEGSHRATGFSHTCAEGEACNQRRDEDRLSENILLSKTEANGPMSSIDYAEYALFCSNPEEDPSGDVTEGVKNEQEITEMQICENENVAVCDGETKARVNENGTSENSIPSAAAERAEGSVVSYDMVLVGNIGTEKASLEADDFCGANGAHAACNMIAKTESEMADHTTETPMPARISQGPAEGDNDAGPFGVIDPAIWSERDREAEETCCNSESTELSQFVKICGGETPLRPHIQSPREDDRCREDKKEDLCRTHTEERQVWLVKETHNKANNEGSPRSSQFSPLKASPTLLKEQCFPASLDDLLTQEVDLLWAEIAHIDGVTEIKEEIKSDVHGKLENPKDIERKQEENDEKCEEDTMEMSIVDLISVWAGGEITNCVRGDSGNNLECSSDHPSSAAILVMEETTEGNESKEEEDTNVNGSFEMLVELINNQLQGDEAEASPDECVSEQTEVIMSQNGDKLILNSKQEQSMEPCCYSDYQNRPETDDLLDFTFPPSSDAVVPGPHELRHSQNPTAFTCSDRFSPVSAFFDHLAFDTFEKIQLSQEYDGVNDAGLSSSPLPETPQQQLSHPLPEAESKGHEEEDEEDVDRFECHTVNMANGLSSRDYSCDELSNFISAADVPTPSWPEQKPNCESACKSSEDFQEELKPRPMPQNVTSASDVNNTPKFEMKKQFNKVLKELNLFFDVSRSEFSSYSGESSPEQGGDVTETGESGGTSDSKDPLRGCEKDTSSEDADEVHSLDLCGGDQIVSRTHGSGDGEQEVPLSSCQEVSMDAAEKHREPQETEPKRKTWSSSFMCLPFMEELSYKPPEPSRRLEPLQTCTRPLRVGLSKRAKTKHLHRPHPYK</sequence>
<dbReference type="GO" id="GO:0032991">
    <property type="term" value="C:protein-containing complex"/>
    <property type="evidence" value="ECO:0007669"/>
    <property type="project" value="TreeGrafter"/>
</dbReference>
<dbReference type="PANTHER" id="PTHR39229:SF1">
    <property type="entry name" value="RAD51-ASSOCIATED PROTEIN 2"/>
    <property type="match status" value="1"/>
</dbReference>
<feature type="compositionally biased region" description="Basic and acidic residues" evidence="1">
    <location>
        <begin position="860"/>
        <end position="870"/>
    </location>
</feature>
<evidence type="ECO:0000256" key="1">
    <source>
        <dbReference type="SAM" id="MobiDB-lite"/>
    </source>
</evidence>
<feature type="compositionally biased region" description="Basic and acidic residues" evidence="1">
    <location>
        <begin position="939"/>
        <end position="952"/>
    </location>
</feature>
<dbReference type="EMBL" id="OY660880">
    <property type="protein sequence ID" value="CAJ1077285.1"/>
    <property type="molecule type" value="Genomic_DNA"/>
</dbReference>
<feature type="compositionally biased region" description="Basic and acidic residues" evidence="1">
    <location>
        <begin position="74"/>
        <end position="83"/>
    </location>
</feature>
<feature type="region of interest" description="Disordered" evidence="1">
    <location>
        <begin position="1027"/>
        <end position="1067"/>
    </location>
</feature>
<feature type="compositionally biased region" description="Low complexity" evidence="1">
    <location>
        <begin position="913"/>
        <end position="926"/>
    </location>
</feature>
<dbReference type="AlphaFoldDB" id="A0AAV1GU13"/>
<feature type="region of interest" description="Disordered" evidence="1">
    <location>
        <begin position="58"/>
        <end position="84"/>
    </location>
</feature>
<feature type="region of interest" description="Disordered" evidence="1">
    <location>
        <begin position="770"/>
        <end position="808"/>
    </location>
</feature>
<feature type="compositionally biased region" description="Polar residues" evidence="1">
    <location>
        <begin position="29"/>
        <end position="40"/>
    </location>
</feature>
<evidence type="ECO:0000313" key="2">
    <source>
        <dbReference type="EMBL" id="CAJ1077285.1"/>
    </source>
</evidence>
<feature type="compositionally biased region" description="Basic and acidic residues" evidence="1">
    <location>
        <begin position="996"/>
        <end position="1010"/>
    </location>
</feature>
<reference evidence="2" key="1">
    <citation type="submission" date="2023-08" db="EMBL/GenBank/DDBJ databases">
        <authorList>
            <person name="Alioto T."/>
            <person name="Alioto T."/>
            <person name="Gomez Garrido J."/>
        </authorList>
    </citation>
    <scope>NUCLEOTIDE SEQUENCE</scope>
</reference>
<feature type="compositionally biased region" description="Basic and acidic residues" evidence="1">
    <location>
        <begin position="123"/>
        <end position="134"/>
    </location>
</feature>
<feature type="region of interest" description="Disordered" evidence="1">
    <location>
        <begin position="123"/>
        <end position="196"/>
    </location>
</feature>
<gene>
    <name evidence="2" type="ORF">XNOV1_A042638</name>
</gene>
<dbReference type="PANTHER" id="PTHR39229">
    <property type="entry name" value="MCG1037962"/>
    <property type="match status" value="1"/>
</dbReference>
<proteinExistence type="predicted"/>
<feature type="region of interest" description="Disordered" evidence="1">
    <location>
        <begin position="913"/>
        <end position="1013"/>
    </location>
</feature>
<feature type="compositionally biased region" description="Polar residues" evidence="1">
    <location>
        <begin position="875"/>
        <end position="885"/>
    </location>
</feature>
<feature type="region of interest" description="Disordered" evidence="1">
    <location>
        <begin position="1"/>
        <end position="42"/>
    </location>
</feature>
<accession>A0AAV1GU13</accession>
<feature type="region of interest" description="Disordered" evidence="1">
    <location>
        <begin position="844"/>
        <end position="885"/>
    </location>
</feature>
<dbReference type="InterPro" id="IPR053355">
    <property type="entry name" value="RAD51-associated"/>
</dbReference>
<keyword evidence="3" id="KW-1185">Reference proteome</keyword>
<protein>
    <submittedName>
        <fullName evidence="2">Uncharacterized protein LOC117824101</fullName>
    </submittedName>
</protein>
<dbReference type="Proteomes" id="UP001178508">
    <property type="component" value="Chromosome 17"/>
</dbReference>
<organism evidence="2 3">
    <name type="scientific">Xyrichtys novacula</name>
    <name type="common">Pearly razorfish</name>
    <name type="synonym">Hemipteronotus novacula</name>
    <dbReference type="NCBI Taxonomy" id="13765"/>
    <lineage>
        <taxon>Eukaryota</taxon>
        <taxon>Metazoa</taxon>
        <taxon>Chordata</taxon>
        <taxon>Craniata</taxon>
        <taxon>Vertebrata</taxon>
        <taxon>Euteleostomi</taxon>
        <taxon>Actinopterygii</taxon>
        <taxon>Neopterygii</taxon>
        <taxon>Teleostei</taxon>
        <taxon>Neoteleostei</taxon>
        <taxon>Acanthomorphata</taxon>
        <taxon>Eupercaria</taxon>
        <taxon>Labriformes</taxon>
        <taxon>Labridae</taxon>
        <taxon>Xyrichtys</taxon>
    </lineage>
</organism>
<evidence type="ECO:0000313" key="3">
    <source>
        <dbReference type="Proteomes" id="UP001178508"/>
    </source>
</evidence>
<feature type="compositionally biased region" description="Basic residues" evidence="1">
    <location>
        <begin position="1051"/>
        <end position="1067"/>
    </location>
</feature>